<keyword evidence="4" id="KW-1185">Reference proteome</keyword>
<evidence type="ECO:0008006" key="5">
    <source>
        <dbReference type="Google" id="ProtNLM"/>
    </source>
</evidence>
<feature type="domain" description="Acyl-CoA thioesterase-like N-terminal HotDog" evidence="1">
    <location>
        <begin position="23"/>
        <end position="104"/>
    </location>
</feature>
<dbReference type="AlphaFoldDB" id="A0A7Y9E581"/>
<accession>A0A7Y9E581</accession>
<dbReference type="RefSeq" id="WP_179662925.1">
    <property type="nucleotide sequence ID" value="NZ_JACCBG010000001.1"/>
</dbReference>
<evidence type="ECO:0000313" key="4">
    <source>
        <dbReference type="Proteomes" id="UP000535511"/>
    </source>
</evidence>
<organism evidence="3 4">
    <name type="scientific">Nocardioides panaciterrulae</name>
    <dbReference type="NCBI Taxonomy" id="661492"/>
    <lineage>
        <taxon>Bacteria</taxon>
        <taxon>Bacillati</taxon>
        <taxon>Actinomycetota</taxon>
        <taxon>Actinomycetes</taxon>
        <taxon>Propionibacteriales</taxon>
        <taxon>Nocardioidaceae</taxon>
        <taxon>Nocardioides</taxon>
    </lineage>
</organism>
<dbReference type="InterPro" id="IPR049449">
    <property type="entry name" value="TesB_ACOT8-like_N"/>
</dbReference>
<dbReference type="SUPFAM" id="SSF54637">
    <property type="entry name" value="Thioesterase/thiol ester dehydrase-isomerase"/>
    <property type="match status" value="1"/>
</dbReference>
<gene>
    <name evidence="3" type="ORF">BJZ21_001218</name>
</gene>
<dbReference type="EMBL" id="JACCBG010000001">
    <property type="protein sequence ID" value="NYD41135.1"/>
    <property type="molecule type" value="Genomic_DNA"/>
</dbReference>
<comment type="caution">
    <text evidence="3">The sequence shown here is derived from an EMBL/GenBank/DDBJ whole genome shotgun (WGS) entry which is preliminary data.</text>
</comment>
<feature type="domain" description="Acyl-CoA thioesterase-like C-terminal" evidence="2">
    <location>
        <begin position="124"/>
        <end position="254"/>
    </location>
</feature>
<reference evidence="3 4" key="1">
    <citation type="submission" date="2020-07" db="EMBL/GenBank/DDBJ databases">
        <title>Sequencing the genomes of 1000 actinobacteria strains.</title>
        <authorList>
            <person name="Klenk H.-P."/>
        </authorList>
    </citation>
    <scope>NUCLEOTIDE SEQUENCE [LARGE SCALE GENOMIC DNA]</scope>
    <source>
        <strain evidence="3 4">DSM 21350</strain>
    </source>
</reference>
<dbReference type="InterPro" id="IPR049450">
    <property type="entry name" value="ACOT8-like_C"/>
</dbReference>
<dbReference type="Gene3D" id="2.40.160.210">
    <property type="entry name" value="Acyl-CoA thioesterase, double hotdog domain"/>
    <property type="match status" value="1"/>
</dbReference>
<proteinExistence type="predicted"/>
<dbReference type="Pfam" id="PF20789">
    <property type="entry name" value="4HBT_3C"/>
    <property type="match status" value="1"/>
</dbReference>
<name>A0A7Y9E581_9ACTN</name>
<protein>
    <recommendedName>
        <fullName evidence="5">Thioesterase family protein</fullName>
    </recommendedName>
</protein>
<dbReference type="Proteomes" id="UP000535511">
    <property type="component" value="Unassembled WGS sequence"/>
</dbReference>
<evidence type="ECO:0000259" key="2">
    <source>
        <dbReference type="Pfam" id="PF20789"/>
    </source>
</evidence>
<dbReference type="Pfam" id="PF13622">
    <property type="entry name" value="4HBT_3"/>
    <property type="match status" value="1"/>
</dbReference>
<evidence type="ECO:0000259" key="1">
    <source>
        <dbReference type="Pfam" id="PF13622"/>
    </source>
</evidence>
<dbReference type="InterPro" id="IPR042171">
    <property type="entry name" value="Acyl-CoA_hotdog"/>
</dbReference>
<evidence type="ECO:0000313" key="3">
    <source>
        <dbReference type="EMBL" id="NYD41135.1"/>
    </source>
</evidence>
<sequence length="262" mass="28249">MQSPAYFFRLDGSRFRATPHTSGAWSETEQHIAPMTGLLVHEIERAVGDDGLVLGRLTLDILGVVEVDEFEVAVELIRPGRTIALVEARATRAGRTVAIARAWRLVPGDTTAVTGGEPVATPSPAQVPPWDMTSVWPGGYIASLEVRREPDAEPGRALAWVRSPVELVAGEPVSDLARWVGLIDTANGLSVRESPQKWLFPNVDLTLHLHRQPVGRWVGFDAAVVFGAQGLGLTETVLHDETGPVGRLAQLLTVRARTDGPG</sequence>
<dbReference type="InterPro" id="IPR029069">
    <property type="entry name" value="HotDog_dom_sf"/>
</dbReference>